<organism evidence="1">
    <name type="scientific">Siphoviridae sp. ctr0N4</name>
    <dbReference type="NCBI Taxonomy" id="2826473"/>
    <lineage>
        <taxon>Viruses</taxon>
        <taxon>Duplodnaviria</taxon>
        <taxon>Heunggongvirae</taxon>
        <taxon>Uroviricota</taxon>
        <taxon>Caudoviricetes</taxon>
    </lineage>
</organism>
<reference evidence="1" key="1">
    <citation type="journal article" date="2021" name="Proc. Natl. Acad. Sci. U.S.A.">
        <title>A Catalog of Tens of Thousands of Viruses from Human Metagenomes Reveals Hidden Associations with Chronic Diseases.</title>
        <authorList>
            <person name="Tisza M.J."/>
            <person name="Buck C.B."/>
        </authorList>
    </citation>
    <scope>NUCLEOTIDE SEQUENCE</scope>
    <source>
        <strain evidence="1">Ctr0N4</strain>
    </source>
</reference>
<name>A0A8S5LZT9_9CAUD</name>
<accession>A0A8S5LZT9</accession>
<proteinExistence type="predicted"/>
<evidence type="ECO:0000313" key="1">
    <source>
        <dbReference type="EMBL" id="DAD75577.1"/>
    </source>
</evidence>
<sequence length="121" mass="13388">MFHFADLVKKYAVACEIVALRGGGYEGGEYVRGEPERKAVNAAIVPLSQGKIYQSGGALTTSDRDFYIRKADDSIDLDDTACTYYVAHKGKTYKVEGAELLAEDYADVNRYTLKRVDSFDA</sequence>
<dbReference type="EMBL" id="BK014786">
    <property type="protein sequence ID" value="DAD75577.1"/>
    <property type="molecule type" value="Genomic_DNA"/>
</dbReference>
<protein>
    <submittedName>
        <fullName evidence="1">Head closure knob</fullName>
    </submittedName>
</protein>